<reference evidence="6" key="1">
    <citation type="submission" date="2015-05" db="EMBL/GenBank/DDBJ databases">
        <authorList>
            <consortium name="Pathogen Informatics"/>
        </authorList>
    </citation>
    <scope>NUCLEOTIDE SEQUENCE [LARGE SCALE GENOMIC DNA]</scope>
    <source>
        <strain evidence="6">T1-815</strain>
    </source>
</reference>
<dbReference type="SUPFAM" id="SSF46689">
    <property type="entry name" value="Homeodomain-like"/>
    <property type="match status" value="2"/>
</dbReference>
<dbReference type="Proteomes" id="UP000049472">
    <property type="component" value="Unassembled WGS sequence"/>
</dbReference>
<gene>
    <name evidence="5" type="ORF">T1815_16411</name>
</gene>
<evidence type="ECO:0000256" key="2">
    <source>
        <dbReference type="ARBA" id="ARBA00023125"/>
    </source>
</evidence>
<keyword evidence="2" id="KW-0238">DNA-binding</keyword>
<proteinExistence type="predicted"/>
<dbReference type="RefSeq" id="WP_015516625.1">
    <property type="nucleotide sequence ID" value="NZ_CVRQ01000019.1"/>
</dbReference>
<dbReference type="PANTHER" id="PTHR43280">
    <property type="entry name" value="ARAC-FAMILY TRANSCRIPTIONAL REGULATOR"/>
    <property type="match status" value="1"/>
</dbReference>
<sequence length="252" mass="28899">MYKMKSDINFSLTHELLENAENERIHTSYAQEKAILECVSNGDIHALENTYYSLPTTVYGKMTSSNSKLKLLFYASIANTTLVTRYAIEGGLNEETAFSLSDVYIRKMEQCTDVDTLMKLNEQMAIEFTLRVAEAKKTPKNYYSPAISRVIDYIYHGKNKTLTLNQLASLVNLTPKYLSALFHKETGQTLTVFIHKVLIEKAQNLLAHSDYSLGEISTYLNFSSQSYFISIFKRYTGITPGQYRKMHRQISW</sequence>
<dbReference type="EMBL" id="CVRQ01000019">
    <property type="protein sequence ID" value="CRL37667.1"/>
    <property type="molecule type" value="Genomic_DNA"/>
</dbReference>
<dbReference type="Pfam" id="PF12833">
    <property type="entry name" value="HTH_18"/>
    <property type="match status" value="1"/>
</dbReference>
<dbReference type="PANTHER" id="PTHR43280:SF28">
    <property type="entry name" value="HTH-TYPE TRANSCRIPTIONAL ACTIVATOR RHAS"/>
    <property type="match status" value="1"/>
</dbReference>
<dbReference type="GO" id="GO:0003700">
    <property type="term" value="F:DNA-binding transcription factor activity"/>
    <property type="evidence" value="ECO:0007669"/>
    <property type="project" value="InterPro"/>
</dbReference>
<evidence type="ECO:0000256" key="1">
    <source>
        <dbReference type="ARBA" id="ARBA00023015"/>
    </source>
</evidence>
<keyword evidence="1" id="KW-0805">Transcription regulation</keyword>
<accession>A0A0M6WNI3</accession>
<dbReference type="InterPro" id="IPR018060">
    <property type="entry name" value="HTH_AraC"/>
</dbReference>
<dbReference type="PROSITE" id="PS01124">
    <property type="entry name" value="HTH_ARAC_FAMILY_2"/>
    <property type="match status" value="1"/>
</dbReference>
<evidence type="ECO:0000259" key="4">
    <source>
        <dbReference type="PROSITE" id="PS01124"/>
    </source>
</evidence>
<evidence type="ECO:0000313" key="5">
    <source>
        <dbReference type="EMBL" id="CRL37667.1"/>
    </source>
</evidence>
<dbReference type="InterPro" id="IPR009057">
    <property type="entry name" value="Homeodomain-like_sf"/>
</dbReference>
<organism evidence="5 6">
    <name type="scientific">Agathobacter rectalis</name>
    <dbReference type="NCBI Taxonomy" id="39491"/>
    <lineage>
        <taxon>Bacteria</taxon>
        <taxon>Bacillati</taxon>
        <taxon>Bacillota</taxon>
        <taxon>Clostridia</taxon>
        <taxon>Lachnospirales</taxon>
        <taxon>Lachnospiraceae</taxon>
        <taxon>Agathobacter</taxon>
    </lineage>
</organism>
<dbReference type="SMART" id="SM00342">
    <property type="entry name" value="HTH_ARAC"/>
    <property type="match status" value="1"/>
</dbReference>
<dbReference type="AlphaFoldDB" id="A0A0M6WNI3"/>
<protein>
    <submittedName>
        <fullName evidence="5">AraC family transcriptional regulator</fullName>
    </submittedName>
</protein>
<feature type="domain" description="HTH araC/xylS-type" evidence="4">
    <location>
        <begin position="148"/>
        <end position="246"/>
    </location>
</feature>
<evidence type="ECO:0000313" key="6">
    <source>
        <dbReference type="Proteomes" id="UP000049472"/>
    </source>
</evidence>
<dbReference type="PRINTS" id="PR00032">
    <property type="entry name" value="HTHARAC"/>
</dbReference>
<keyword evidence="6" id="KW-1185">Reference proteome</keyword>
<evidence type="ECO:0000256" key="3">
    <source>
        <dbReference type="ARBA" id="ARBA00023163"/>
    </source>
</evidence>
<name>A0A0M6WNI3_9FIRM</name>
<keyword evidence="3" id="KW-0804">Transcription</keyword>
<dbReference type="Gene3D" id="1.10.10.60">
    <property type="entry name" value="Homeodomain-like"/>
    <property type="match status" value="2"/>
</dbReference>
<dbReference type="GO" id="GO:0043565">
    <property type="term" value="F:sequence-specific DNA binding"/>
    <property type="evidence" value="ECO:0007669"/>
    <property type="project" value="InterPro"/>
</dbReference>
<dbReference type="InterPro" id="IPR020449">
    <property type="entry name" value="Tscrpt_reg_AraC-type_HTH"/>
</dbReference>